<evidence type="ECO:0000313" key="1">
    <source>
        <dbReference type="EMBL" id="MFC4636074.1"/>
    </source>
</evidence>
<keyword evidence="2" id="KW-1185">Reference proteome</keyword>
<comment type="caution">
    <text evidence="1">The sequence shown here is derived from an EMBL/GenBank/DDBJ whole genome shotgun (WGS) entry which is preliminary data.</text>
</comment>
<name>A0ABV9I182_9FLAO</name>
<sequence>MNKKTPIFLLIVTLIFTACTNKPKTTNEQTKVQKTETNELIETNQLKNDSLVDFSKIWENLPLKNVPVLDTTNFDNITDVKEFNKQEIKMLQLDKMYPEIDKEGYTFRFMPSYKLKLSDQFYTIVLNVYKGENELESILIHYDLEKRLSQYYSEDGALKTNSLVIAYDEIAEGWSRKHGKIEQQFVTVIDEFYGNTTQIDTTQFQITPNGDIHRIKKKFTSNIRLGEAITLDKTYTDTIMFSAYNDDYDYRMIEGEKRGTKVSLVYQWDRDTHDAYHFKYGDFLVVEWKMDSIFLAGDGETLDFREWAINAKRIASHQKPVKFLWREEKFDEKSNQDVNSIFLNESFIESISNPEKAALAFVATFIGNECSWDGRVNEDRSNLRCKILTALDLGYQCSEQHLGFLRNWFSKDAIALKKLTACGTMPEGATVQTTFDEIFINTDKEAKTISVTYEVQGIHMRESKSWNYTQIDYFEYTNETIQWLNSEKSQVIEKTFDNNLDKQELSTSPKASKSFVISCGSGCAMTYSEQSRIKKEHVIETVFKVERYTNEKRIEEYVETYVFSCANSNKTEQITRKGDSDFNIENQHPVLQEHLTSYVSQVCE</sequence>
<organism evidence="1 2">
    <name type="scientific">Dokdonia ponticola</name>
    <dbReference type="NCBI Taxonomy" id="2041041"/>
    <lineage>
        <taxon>Bacteria</taxon>
        <taxon>Pseudomonadati</taxon>
        <taxon>Bacteroidota</taxon>
        <taxon>Flavobacteriia</taxon>
        <taxon>Flavobacteriales</taxon>
        <taxon>Flavobacteriaceae</taxon>
        <taxon>Dokdonia</taxon>
    </lineage>
</organism>
<dbReference type="EMBL" id="JBHSFV010000014">
    <property type="protein sequence ID" value="MFC4636074.1"/>
    <property type="molecule type" value="Genomic_DNA"/>
</dbReference>
<dbReference type="RefSeq" id="WP_379981914.1">
    <property type="nucleotide sequence ID" value="NZ_JBHSFV010000014.1"/>
</dbReference>
<evidence type="ECO:0000313" key="2">
    <source>
        <dbReference type="Proteomes" id="UP001596043"/>
    </source>
</evidence>
<proteinExistence type="predicted"/>
<reference evidence="2" key="1">
    <citation type="journal article" date="2019" name="Int. J. Syst. Evol. Microbiol.">
        <title>The Global Catalogue of Microorganisms (GCM) 10K type strain sequencing project: providing services to taxonomists for standard genome sequencing and annotation.</title>
        <authorList>
            <consortium name="The Broad Institute Genomics Platform"/>
            <consortium name="The Broad Institute Genome Sequencing Center for Infectious Disease"/>
            <person name="Wu L."/>
            <person name="Ma J."/>
        </authorList>
    </citation>
    <scope>NUCLEOTIDE SEQUENCE [LARGE SCALE GENOMIC DNA]</scope>
    <source>
        <strain evidence="2">YJ-61-S</strain>
    </source>
</reference>
<protein>
    <recommendedName>
        <fullName evidence="3">Lipoprotein</fullName>
    </recommendedName>
</protein>
<dbReference type="PROSITE" id="PS51257">
    <property type="entry name" value="PROKAR_LIPOPROTEIN"/>
    <property type="match status" value="1"/>
</dbReference>
<evidence type="ECO:0008006" key="3">
    <source>
        <dbReference type="Google" id="ProtNLM"/>
    </source>
</evidence>
<gene>
    <name evidence="1" type="ORF">ACFO3O_19345</name>
</gene>
<accession>A0ABV9I182</accession>
<dbReference type="Proteomes" id="UP001596043">
    <property type="component" value="Unassembled WGS sequence"/>
</dbReference>